<sequence length="213" mass="23407">MDYKLVIFDWDGTVMDTVPKIVNTINLVADQYGFSRESEEKTKSIIGLSLEHALATLFPAQANRSTELATAYKTIYRDVDRTPTELFNGVEQVIKQLSENNIKLAIATGKSRQGLDRLLNESGLAQYFVCSRTADEAQSKPNPDMIQQILAELDVAPQETVMIGDTTIDMDMASQAGVAAIGVTFGVANATELQAFSPVHIIDEFEQLLTCLL</sequence>
<dbReference type="GO" id="GO:0006281">
    <property type="term" value="P:DNA repair"/>
    <property type="evidence" value="ECO:0007669"/>
    <property type="project" value="TreeGrafter"/>
</dbReference>
<dbReference type="InterPro" id="IPR036412">
    <property type="entry name" value="HAD-like_sf"/>
</dbReference>
<dbReference type="InterPro" id="IPR050155">
    <property type="entry name" value="HAD-like_hydrolase_sf"/>
</dbReference>
<dbReference type="NCBIfam" id="TIGR01549">
    <property type="entry name" value="HAD-SF-IA-v1"/>
    <property type="match status" value="1"/>
</dbReference>
<dbReference type="Pfam" id="PF13419">
    <property type="entry name" value="HAD_2"/>
    <property type="match status" value="1"/>
</dbReference>
<protein>
    <submittedName>
        <fullName evidence="1">HAD family hydrolase</fullName>
    </submittedName>
</protein>
<dbReference type="InterPro" id="IPR006439">
    <property type="entry name" value="HAD-SF_hydro_IA"/>
</dbReference>
<dbReference type="AlphaFoldDB" id="A0A0C1QDH2"/>
<dbReference type="SFLD" id="SFLDG01135">
    <property type="entry name" value="C1.5.6:_HAD__Beta-PGM__Phospha"/>
    <property type="match status" value="1"/>
</dbReference>
<evidence type="ECO:0000313" key="2">
    <source>
        <dbReference type="Proteomes" id="UP000031327"/>
    </source>
</evidence>
<evidence type="ECO:0000313" key="1">
    <source>
        <dbReference type="EMBL" id="KID58661.1"/>
    </source>
</evidence>
<dbReference type="InterPro" id="IPR023214">
    <property type="entry name" value="HAD_sf"/>
</dbReference>
<dbReference type="NCBIfam" id="TIGR01509">
    <property type="entry name" value="HAD-SF-IA-v3"/>
    <property type="match status" value="1"/>
</dbReference>
<name>A0A0C1QDH2_9GAMM</name>
<gene>
    <name evidence="1" type="ORF">JF50_01975</name>
</gene>
<dbReference type="SUPFAM" id="SSF56784">
    <property type="entry name" value="HAD-like"/>
    <property type="match status" value="1"/>
</dbReference>
<dbReference type="InterPro" id="IPR023198">
    <property type="entry name" value="PGP-like_dom2"/>
</dbReference>
<reference evidence="1 2" key="1">
    <citation type="submission" date="2014-12" db="EMBL/GenBank/DDBJ databases">
        <title>Draft Genome Sequence of Pseudoalteromonas luteoviolacea HI1.</title>
        <authorList>
            <person name="Asahina A.Y."/>
            <person name="Hadfield M.G."/>
        </authorList>
    </citation>
    <scope>NUCLEOTIDE SEQUENCE [LARGE SCALE GENOMIC DNA]</scope>
    <source>
        <strain evidence="1 2">HI1</strain>
    </source>
</reference>
<dbReference type="EMBL" id="JWIC01000003">
    <property type="protein sequence ID" value="KID58661.1"/>
    <property type="molecule type" value="Genomic_DNA"/>
</dbReference>
<dbReference type="Gene3D" id="3.40.50.1000">
    <property type="entry name" value="HAD superfamily/HAD-like"/>
    <property type="match status" value="1"/>
</dbReference>
<accession>A0A0C1QDH2</accession>
<dbReference type="Proteomes" id="UP000031327">
    <property type="component" value="Unassembled WGS sequence"/>
</dbReference>
<dbReference type="RefSeq" id="WP_039607832.1">
    <property type="nucleotide sequence ID" value="NZ_JWIC01000003.1"/>
</dbReference>
<dbReference type="PANTHER" id="PTHR43434">
    <property type="entry name" value="PHOSPHOGLYCOLATE PHOSPHATASE"/>
    <property type="match status" value="1"/>
</dbReference>
<organism evidence="1 2">
    <name type="scientific">Pseudoalteromonas luteoviolacea</name>
    <dbReference type="NCBI Taxonomy" id="43657"/>
    <lineage>
        <taxon>Bacteria</taxon>
        <taxon>Pseudomonadati</taxon>
        <taxon>Pseudomonadota</taxon>
        <taxon>Gammaproteobacteria</taxon>
        <taxon>Alteromonadales</taxon>
        <taxon>Pseudoalteromonadaceae</taxon>
        <taxon>Pseudoalteromonas</taxon>
    </lineage>
</organism>
<dbReference type="GO" id="GO:0005829">
    <property type="term" value="C:cytosol"/>
    <property type="evidence" value="ECO:0007669"/>
    <property type="project" value="TreeGrafter"/>
</dbReference>
<dbReference type="Gene3D" id="1.10.150.240">
    <property type="entry name" value="Putative phosphatase, domain 2"/>
    <property type="match status" value="1"/>
</dbReference>
<keyword evidence="1" id="KW-0378">Hydrolase</keyword>
<dbReference type="InterPro" id="IPR041492">
    <property type="entry name" value="HAD_2"/>
</dbReference>
<dbReference type="OrthoDB" id="9782449at2"/>
<dbReference type="SFLD" id="SFLDG01129">
    <property type="entry name" value="C1.5:_HAD__Beta-PGM__Phosphata"/>
    <property type="match status" value="1"/>
</dbReference>
<dbReference type="SFLD" id="SFLDS00003">
    <property type="entry name" value="Haloacid_Dehalogenase"/>
    <property type="match status" value="1"/>
</dbReference>
<proteinExistence type="predicted"/>
<dbReference type="GO" id="GO:0008967">
    <property type="term" value="F:phosphoglycolate phosphatase activity"/>
    <property type="evidence" value="ECO:0007669"/>
    <property type="project" value="TreeGrafter"/>
</dbReference>
<comment type="caution">
    <text evidence="1">The sequence shown here is derived from an EMBL/GenBank/DDBJ whole genome shotgun (WGS) entry which is preliminary data.</text>
</comment>
<dbReference type="PANTHER" id="PTHR43434:SF24">
    <property type="entry name" value="HYDROLASE-RELATED"/>
    <property type="match status" value="1"/>
</dbReference>